<feature type="chain" id="PRO_5037447362" evidence="1">
    <location>
        <begin position="25"/>
        <end position="254"/>
    </location>
</feature>
<gene>
    <name evidence="3" type="ORF">dnm_075400</name>
</gene>
<evidence type="ECO:0000313" key="3">
    <source>
        <dbReference type="EMBL" id="QTA91472.1"/>
    </source>
</evidence>
<protein>
    <submittedName>
        <fullName evidence="3">DUF1566</fullName>
    </submittedName>
</protein>
<dbReference type="RefSeq" id="WP_207679239.1">
    <property type="nucleotide sequence ID" value="NZ_CP061800.1"/>
</dbReference>
<name>A0A975BTY6_9BACT</name>
<proteinExistence type="predicted"/>
<dbReference type="InterPro" id="IPR011460">
    <property type="entry name" value="Lcl_C"/>
</dbReference>
<dbReference type="EMBL" id="CP061800">
    <property type="protein sequence ID" value="QTA91472.1"/>
    <property type="molecule type" value="Genomic_DNA"/>
</dbReference>
<reference evidence="3" key="1">
    <citation type="journal article" date="2021" name="Microb. Physiol.">
        <title>Proteogenomic Insights into the Physiology of Marine, Sulfate-Reducing, Filamentous Desulfonema limicola and Desulfonema magnum.</title>
        <authorList>
            <person name="Schnaars V."/>
            <person name="Wohlbrand L."/>
            <person name="Scheve S."/>
            <person name="Hinrichs C."/>
            <person name="Reinhardt R."/>
            <person name="Rabus R."/>
        </authorList>
    </citation>
    <scope>NUCLEOTIDE SEQUENCE</scope>
    <source>
        <strain evidence="3">4be13</strain>
    </source>
</reference>
<feature type="signal peptide" evidence="1">
    <location>
        <begin position="1"/>
        <end position="24"/>
    </location>
</feature>
<evidence type="ECO:0000259" key="2">
    <source>
        <dbReference type="Pfam" id="PF07603"/>
    </source>
</evidence>
<evidence type="ECO:0000256" key="1">
    <source>
        <dbReference type="SAM" id="SignalP"/>
    </source>
</evidence>
<keyword evidence="4" id="KW-1185">Reference proteome</keyword>
<organism evidence="3 4">
    <name type="scientific">Desulfonema magnum</name>
    <dbReference type="NCBI Taxonomy" id="45655"/>
    <lineage>
        <taxon>Bacteria</taxon>
        <taxon>Pseudomonadati</taxon>
        <taxon>Thermodesulfobacteriota</taxon>
        <taxon>Desulfobacteria</taxon>
        <taxon>Desulfobacterales</taxon>
        <taxon>Desulfococcaceae</taxon>
        <taxon>Desulfonema</taxon>
    </lineage>
</organism>
<dbReference type="PANTHER" id="PTHR35812:SF1">
    <property type="entry name" value="LIPOPROTEIN"/>
    <property type="match status" value="1"/>
</dbReference>
<feature type="domain" description="Lcl C-terminal" evidence="2">
    <location>
        <begin position="123"/>
        <end position="254"/>
    </location>
</feature>
<accession>A0A975BTY6</accession>
<evidence type="ECO:0000313" key="4">
    <source>
        <dbReference type="Proteomes" id="UP000663722"/>
    </source>
</evidence>
<dbReference type="Pfam" id="PF07603">
    <property type="entry name" value="Lcl_C"/>
    <property type="match status" value="1"/>
</dbReference>
<dbReference type="PANTHER" id="PTHR35812">
    <property type="entry name" value="LIPOPROTEIN"/>
    <property type="match status" value="1"/>
</dbReference>
<dbReference type="AlphaFoldDB" id="A0A975BTY6"/>
<sequence>MNKKGRFTVFLSLLALLVSGVAYAGNLNQTNPPSDSGTAMYTLENIYNRLLDGTEGTKRGVHFAGPSSGPTAGTGHTLDDIYNLIRALVPKTGQTTQYVAGDDGDLQKGFPLSGSRFTDNNDGTVTDNLTGLTWLKDADCMGNGNWGTGADKTFDVISRLNGVEDFSCDDYTAGTHTDWRLPTVRELQSLIDYGVTTSVKLPSGHPFIDVKEDYYWSSTTYAVTTTNAWNVGLDNGYVNTADKAMGTRYVWPVR</sequence>
<dbReference type="Proteomes" id="UP000663722">
    <property type="component" value="Chromosome"/>
</dbReference>
<dbReference type="KEGG" id="dmm:dnm_075400"/>
<keyword evidence="1" id="KW-0732">Signal</keyword>